<accession>A0AAU9LBH9</accession>
<feature type="domain" description="Retrovirus-related Pol polyprotein from transposon TNT 1-94-like beta-barrel" evidence="1">
    <location>
        <begin position="1"/>
        <end position="71"/>
    </location>
</feature>
<evidence type="ECO:0000259" key="1">
    <source>
        <dbReference type="Pfam" id="PF22936"/>
    </source>
</evidence>
<reference evidence="2" key="1">
    <citation type="submission" date="2021-11" db="EMBL/GenBank/DDBJ databases">
        <authorList>
            <person name="Islam A."/>
            <person name="Islam S."/>
            <person name="Flora M.S."/>
            <person name="Rahman M."/>
            <person name="Ziaur R.M."/>
            <person name="Epstein J.H."/>
            <person name="Hassan M."/>
            <person name="Klassen M."/>
            <person name="Woodard K."/>
            <person name="Webb A."/>
            <person name="Webby R.J."/>
            <person name="El Zowalaty M.E."/>
        </authorList>
    </citation>
    <scope>NUCLEOTIDE SEQUENCE</scope>
    <source>
        <strain evidence="2">Pbs3</strain>
    </source>
</reference>
<gene>
    <name evidence="2" type="ORF">PBS003_LOCUS8683</name>
</gene>
<sequence>MTPHRSNLFDCGNMDTNVEATIANGKKLKVDGRRTVRLSGLNNQRIKMMDVLFIRGIDRRLLSVERLAERGLNVEFQRSSYVIWVGGRAIAVGKM</sequence>
<dbReference type="Pfam" id="PF22936">
    <property type="entry name" value="Pol_BBD"/>
    <property type="match status" value="1"/>
</dbReference>
<evidence type="ECO:0000313" key="3">
    <source>
        <dbReference type="Proteomes" id="UP001160483"/>
    </source>
</evidence>
<comment type="caution">
    <text evidence="2">The sequence shown here is derived from an EMBL/GenBank/DDBJ whole genome shotgun (WGS) entry which is preliminary data.</text>
</comment>
<protein>
    <recommendedName>
        <fullName evidence="1">Retrovirus-related Pol polyprotein from transposon TNT 1-94-like beta-barrel domain-containing protein</fullName>
    </recommendedName>
</protein>
<organism evidence="2 3">
    <name type="scientific">Peronospora belbahrii</name>
    <dbReference type="NCBI Taxonomy" id="622444"/>
    <lineage>
        <taxon>Eukaryota</taxon>
        <taxon>Sar</taxon>
        <taxon>Stramenopiles</taxon>
        <taxon>Oomycota</taxon>
        <taxon>Peronosporomycetes</taxon>
        <taxon>Peronosporales</taxon>
        <taxon>Peronosporaceae</taxon>
        <taxon>Peronospora</taxon>
    </lineage>
</organism>
<evidence type="ECO:0000313" key="2">
    <source>
        <dbReference type="EMBL" id="CAH0482085.1"/>
    </source>
</evidence>
<dbReference type="InterPro" id="IPR054722">
    <property type="entry name" value="PolX-like_BBD"/>
</dbReference>
<dbReference type="EMBL" id="CAKKTJ010000332">
    <property type="protein sequence ID" value="CAH0482085.1"/>
    <property type="molecule type" value="Genomic_DNA"/>
</dbReference>
<dbReference type="Proteomes" id="UP001160483">
    <property type="component" value="Unassembled WGS sequence"/>
</dbReference>
<proteinExistence type="predicted"/>
<dbReference type="AlphaFoldDB" id="A0AAU9LBH9"/>
<name>A0AAU9LBH9_9STRA</name>